<keyword evidence="6" id="KW-0378">Hydrolase</keyword>
<dbReference type="EMBL" id="CAFABE010000019">
    <property type="protein sequence ID" value="CAB4823772.1"/>
    <property type="molecule type" value="Genomic_DNA"/>
</dbReference>
<dbReference type="InterPro" id="IPR002036">
    <property type="entry name" value="YbeY"/>
</dbReference>
<evidence type="ECO:0000256" key="8">
    <source>
        <dbReference type="SAM" id="MobiDB-lite"/>
    </source>
</evidence>
<evidence type="ECO:0000256" key="5">
    <source>
        <dbReference type="ARBA" id="ARBA00022759"/>
    </source>
</evidence>
<dbReference type="GO" id="GO:0004222">
    <property type="term" value="F:metalloendopeptidase activity"/>
    <property type="evidence" value="ECO:0007669"/>
    <property type="project" value="InterPro"/>
</dbReference>
<keyword evidence="3" id="KW-0540">Nuclease</keyword>
<evidence type="ECO:0000256" key="1">
    <source>
        <dbReference type="ARBA" id="ARBA00001947"/>
    </source>
</evidence>
<dbReference type="PANTHER" id="PTHR46986:SF1">
    <property type="entry name" value="ENDORIBONUCLEASE YBEY, CHLOROPLASTIC"/>
    <property type="match status" value="1"/>
</dbReference>
<dbReference type="GO" id="GO:0006364">
    <property type="term" value="P:rRNA processing"/>
    <property type="evidence" value="ECO:0007669"/>
    <property type="project" value="InterPro"/>
</dbReference>
<organism evidence="9">
    <name type="scientific">freshwater metagenome</name>
    <dbReference type="NCBI Taxonomy" id="449393"/>
    <lineage>
        <taxon>unclassified sequences</taxon>
        <taxon>metagenomes</taxon>
        <taxon>ecological metagenomes</taxon>
    </lineage>
</organism>
<dbReference type="SUPFAM" id="SSF55486">
    <property type="entry name" value="Metalloproteases ('zincins'), catalytic domain"/>
    <property type="match status" value="1"/>
</dbReference>
<evidence type="ECO:0000256" key="7">
    <source>
        <dbReference type="ARBA" id="ARBA00022833"/>
    </source>
</evidence>
<accession>A0A6J6ZTF9</accession>
<reference evidence="9" key="1">
    <citation type="submission" date="2020-05" db="EMBL/GenBank/DDBJ databases">
        <authorList>
            <person name="Chiriac C."/>
            <person name="Salcher M."/>
            <person name="Ghai R."/>
            <person name="Kavagutti S V."/>
        </authorList>
    </citation>
    <scope>NUCLEOTIDE SEQUENCE</scope>
</reference>
<dbReference type="Gene3D" id="3.40.390.30">
    <property type="entry name" value="Metalloproteases ('zincins'), catalytic domain"/>
    <property type="match status" value="1"/>
</dbReference>
<protein>
    <submittedName>
        <fullName evidence="9">Unannotated protein</fullName>
    </submittedName>
</protein>
<feature type="region of interest" description="Disordered" evidence="8">
    <location>
        <begin position="71"/>
        <end position="95"/>
    </location>
</feature>
<dbReference type="InterPro" id="IPR023091">
    <property type="entry name" value="MetalPrtase_cat_dom_sf_prd"/>
</dbReference>
<evidence type="ECO:0000256" key="6">
    <source>
        <dbReference type="ARBA" id="ARBA00022801"/>
    </source>
</evidence>
<dbReference type="Pfam" id="PF02130">
    <property type="entry name" value="YbeY"/>
    <property type="match status" value="1"/>
</dbReference>
<name>A0A6J6ZTF9_9ZZZZ</name>
<dbReference type="InterPro" id="IPR020549">
    <property type="entry name" value="YbeY_CS"/>
</dbReference>
<dbReference type="PROSITE" id="PS01306">
    <property type="entry name" value="UPF0054"/>
    <property type="match status" value="1"/>
</dbReference>
<evidence type="ECO:0000256" key="3">
    <source>
        <dbReference type="ARBA" id="ARBA00022722"/>
    </source>
</evidence>
<comment type="similarity">
    <text evidence="2">Belongs to the endoribonuclease YbeY family.</text>
</comment>
<evidence type="ECO:0000313" key="10">
    <source>
        <dbReference type="EMBL" id="CAB4863806.1"/>
    </source>
</evidence>
<dbReference type="NCBIfam" id="TIGR00043">
    <property type="entry name" value="rRNA maturation RNase YbeY"/>
    <property type="match status" value="1"/>
</dbReference>
<evidence type="ECO:0000313" key="11">
    <source>
        <dbReference type="EMBL" id="CAB5031761.1"/>
    </source>
</evidence>
<keyword evidence="5" id="KW-0255">Endonuclease</keyword>
<dbReference type="GO" id="GO:0004519">
    <property type="term" value="F:endonuclease activity"/>
    <property type="evidence" value="ECO:0007669"/>
    <property type="project" value="UniProtKB-KW"/>
</dbReference>
<proteinExistence type="inferred from homology"/>
<evidence type="ECO:0000313" key="9">
    <source>
        <dbReference type="EMBL" id="CAB4823772.1"/>
    </source>
</evidence>
<evidence type="ECO:0000256" key="2">
    <source>
        <dbReference type="ARBA" id="ARBA00010875"/>
    </source>
</evidence>
<keyword evidence="4" id="KW-0479">Metal-binding</keyword>
<evidence type="ECO:0000256" key="4">
    <source>
        <dbReference type="ARBA" id="ARBA00022723"/>
    </source>
</evidence>
<dbReference type="GO" id="GO:0046872">
    <property type="term" value="F:metal ion binding"/>
    <property type="evidence" value="ECO:0007669"/>
    <property type="project" value="UniProtKB-KW"/>
</dbReference>
<gene>
    <name evidence="9" type="ORF">UFOPK3164_00605</name>
    <name evidence="10" type="ORF">UFOPK3427_00361</name>
    <name evidence="11" type="ORF">UFOPK4112_01740</name>
</gene>
<dbReference type="HAMAP" id="MF_00009">
    <property type="entry name" value="Endoribonucl_YbeY"/>
    <property type="match status" value="1"/>
</dbReference>
<keyword evidence="7" id="KW-0862">Zinc</keyword>
<dbReference type="AlphaFoldDB" id="A0A6J6ZTF9"/>
<dbReference type="PANTHER" id="PTHR46986">
    <property type="entry name" value="ENDORIBONUCLEASE YBEY, CHLOROPLASTIC"/>
    <property type="match status" value="1"/>
</dbReference>
<dbReference type="EMBL" id="CAFBPM010000027">
    <property type="protein sequence ID" value="CAB5031761.1"/>
    <property type="molecule type" value="Genomic_DNA"/>
</dbReference>
<sequence>MTVEVFGANEQADQEIPLERFVALATSALRAQGVPDASEASLFFVDEEAIAVLNERFLGKKGPTDVLSFPLDDDPVPSGRFPDAGTAGPGFEEDEGDDPMMLLGDIVICPGVAARNAVDHGVTLDQELSLLVVHGVLHLLGWDHEVDSEAEKMEAREQQLLVQFSKESGSV</sequence>
<dbReference type="EMBL" id="CAFBLT010000001">
    <property type="protein sequence ID" value="CAB4863806.1"/>
    <property type="molecule type" value="Genomic_DNA"/>
</dbReference>
<comment type="cofactor">
    <cofactor evidence="1">
        <name>Zn(2+)</name>
        <dbReference type="ChEBI" id="CHEBI:29105"/>
    </cofactor>
</comment>